<evidence type="ECO:0000313" key="3">
    <source>
        <dbReference type="Proteomes" id="UP001302745"/>
    </source>
</evidence>
<dbReference type="AlphaFoldDB" id="A0AAN6VS38"/>
<dbReference type="Proteomes" id="UP001302745">
    <property type="component" value="Unassembled WGS sequence"/>
</dbReference>
<feature type="region of interest" description="Disordered" evidence="1">
    <location>
        <begin position="140"/>
        <end position="160"/>
    </location>
</feature>
<feature type="compositionally biased region" description="Low complexity" evidence="1">
    <location>
        <begin position="226"/>
        <end position="237"/>
    </location>
</feature>
<comment type="caution">
    <text evidence="2">The sequence shown here is derived from an EMBL/GenBank/DDBJ whole genome shotgun (WGS) entry which is preliminary data.</text>
</comment>
<reference evidence="2" key="2">
    <citation type="submission" date="2023-05" db="EMBL/GenBank/DDBJ databases">
        <authorList>
            <consortium name="Lawrence Berkeley National Laboratory"/>
            <person name="Steindorff A."/>
            <person name="Hensen N."/>
            <person name="Bonometti L."/>
            <person name="Westerberg I."/>
            <person name="Brannstrom I.O."/>
            <person name="Guillou S."/>
            <person name="Cros-Aarteil S."/>
            <person name="Calhoun S."/>
            <person name="Haridas S."/>
            <person name="Kuo A."/>
            <person name="Mondo S."/>
            <person name="Pangilinan J."/>
            <person name="Riley R."/>
            <person name="Labutti K."/>
            <person name="Andreopoulos B."/>
            <person name="Lipzen A."/>
            <person name="Chen C."/>
            <person name="Yanf M."/>
            <person name="Daum C."/>
            <person name="Ng V."/>
            <person name="Clum A."/>
            <person name="Ohm R."/>
            <person name="Martin F."/>
            <person name="Silar P."/>
            <person name="Natvig D."/>
            <person name="Lalanne C."/>
            <person name="Gautier V."/>
            <person name="Ament-Velasquez S.L."/>
            <person name="Kruys A."/>
            <person name="Hutchinson M.I."/>
            <person name="Powell A.J."/>
            <person name="Barry K."/>
            <person name="Miller A.N."/>
            <person name="Grigoriev I.V."/>
            <person name="Debuchy R."/>
            <person name="Gladieux P."/>
            <person name="Thoren M.H."/>
            <person name="Johannesson H."/>
        </authorList>
    </citation>
    <scope>NUCLEOTIDE SEQUENCE</scope>
    <source>
        <strain evidence="2">CBS 538.74</strain>
    </source>
</reference>
<keyword evidence="3" id="KW-1185">Reference proteome</keyword>
<dbReference type="EMBL" id="MU856861">
    <property type="protein sequence ID" value="KAK4156783.1"/>
    <property type="molecule type" value="Genomic_DNA"/>
</dbReference>
<protein>
    <submittedName>
        <fullName evidence="2">Uncharacterized protein</fullName>
    </submittedName>
</protein>
<feature type="region of interest" description="Disordered" evidence="1">
    <location>
        <begin position="47"/>
        <end position="67"/>
    </location>
</feature>
<feature type="region of interest" description="Disordered" evidence="1">
    <location>
        <begin position="223"/>
        <end position="242"/>
    </location>
</feature>
<name>A0AAN6VS38_9PEZI</name>
<organism evidence="2 3">
    <name type="scientific">Chaetomidium leptoderma</name>
    <dbReference type="NCBI Taxonomy" id="669021"/>
    <lineage>
        <taxon>Eukaryota</taxon>
        <taxon>Fungi</taxon>
        <taxon>Dikarya</taxon>
        <taxon>Ascomycota</taxon>
        <taxon>Pezizomycotina</taxon>
        <taxon>Sordariomycetes</taxon>
        <taxon>Sordariomycetidae</taxon>
        <taxon>Sordariales</taxon>
        <taxon>Chaetomiaceae</taxon>
        <taxon>Chaetomidium</taxon>
    </lineage>
</organism>
<proteinExistence type="predicted"/>
<reference evidence="2" key="1">
    <citation type="journal article" date="2023" name="Mol. Phylogenet. Evol.">
        <title>Genome-scale phylogeny and comparative genomics of the fungal order Sordariales.</title>
        <authorList>
            <person name="Hensen N."/>
            <person name="Bonometti L."/>
            <person name="Westerberg I."/>
            <person name="Brannstrom I.O."/>
            <person name="Guillou S."/>
            <person name="Cros-Aarteil S."/>
            <person name="Calhoun S."/>
            <person name="Haridas S."/>
            <person name="Kuo A."/>
            <person name="Mondo S."/>
            <person name="Pangilinan J."/>
            <person name="Riley R."/>
            <person name="LaButti K."/>
            <person name="Andreopoulos B."/>
            <person name="Lipzen A."/>
            <person name="Chen C."/>
            <person name="Yan M."/>
            <person name="Daum C."/>
            <person name="Ng V."/>
            <person name="Clum A."/>
            <person name="Steindorff A."/>
            <person name="Ohm R.A."/>
            <person name="Martin F."/>
            <person name="Silar P."/>
            <person name="Natvig D.O."/>
            <person name="Lalanne C."/>
            <person name="Gautier V."/>
            <person name="Ament-Velasquez S.L."/>
            <person name="Kruys A."/>
            <person name="Hutchinson M.I."/>
            <person name="Powell A.J."/>
            <person name="Barry K."/>
            <person name="Miller A.N."/>
            <person name="Grigoriev I.V."/>
            <person name="Debuchy R."/>
            <person name="Gladieux P."/>
            <person name="Hiltunen Thoren M."/>
            <person name="Johannesson H."/>
        </authorList>
    </citation>
    <scope>NUCLEOTIDE SEQUENCE</scope>
    <source>
        <strain evidence="2">CBS 538.74</strain>
    </source>
</reference>
<feature type="compositionally biased region" description="Basic and acidic residues" evidence="1">
    <location>
        <begin position="140"/>
        <end position="151"/>
    </location>
</feature>
<sequence length="365" mass="40700">MTIDAKLVATLGAIFFAYCSYSIWTSGRMHRGEFSSSLGRLADQLREANKTSSDGTGESSAGSSPYEPSVADVLVIKAMLNKALSIPPEIVDTIVDIAEYWPHTTTFSDSTVVAGTNYPAENVFLLRSPPLGLHNWERVSHTETSSMDKKPPRPQPANEEFSTDDFQELIASPIPMLAQPCRRIVFTIRSHDQGWGGEFGNHGTYNGSWTWCDVGLERWCKPPTPTQTDATGQQTQQQHDRPTLQLDDLCTVLPEVEWDPEAKAHVFVHPLHPRDDLKIQCNVMAEREPILHRVVWSYTDDIDPERDAEAAAQQLASKGRGTATGNGRFVRDLKLGDVVTIWAKARFQGWSNHVESVKMDVYYAV</sequence>
<evidence type="ECO:0000256" key="1">
    <source>
        <dbReference type="SAM" id="MobiDB-lite"/>
    </source>
</evidence>
<feature type="compositionally biased region" description="Polar residues" evidence="1">
    <location>
        <begin position="50"/>
        <end position="63"/>
    </location>
</feature>
<accession>A0AAN6VS38</accession>
<gene>
    <name evidence="2" type="ORF">C8A00DRAFT_30333</name>
</gene>
<evidence type="ECO:0000313" key="2">
    <source>
        <dbReference type="EMBL" id="KAK4156783.1"/>
    </source>
</evidence>